<dbReference type="InterPro" id="IPR011051">
    <property type="entry name" value="RmlC_Cupin_sf"/>
</dbReference>
<dbReference type="RefSeq" id="WP_350936616.1">
    <property type="nucleotide sequence ID" value="NZ_CP157762.1"/>
</dbReference>
<reference evidence="2" key="2">
    <citation type="submission" date="2024-06" db="EMBL/GenBank/DDBJ databases">
        <title>Micromonospora mangrovi CCTCC AA 2012012 genome sequences.</title>
        <authorList>
            <person name="Gao J."/>
        </authorList>
    </citation>
    <scope>NUCLEOTIDE SEQUENCE</scope>
    <source>
        <strain evidence="2">CCTCC AA 2012012</strain>
    </source>
</reference>
<evidence type="ECO:0008006" key="3">
    <source>
        <dbReference type="Google" id="ProtNLM"/>
    </source>
</evidence>
<protein>
    <recommendedName>
        <fullName evidence="3">Cupin 2 conserved barrel domain-containing protein</fullName>
    </recommendedName>
</protein>
<evidence type="ECO:0000313" key="1">
    <source>
        <dbReference type="EMBL" id="XBP95629.1"/>
    </source>
</evidence>
<dbReference type="SUPFAM" id="SSF51182">
    <property type="entry name" value="RmlC-like cupins"/>
    <property type="match status" value="1"/>
</dbReference>
<dbReference type="AlphaFoldDB" id="A0AAU7MDP9"/>
<organism evidence="1">
    <name type="scientific">Micromonospora sp. CCTCC AA 2012012</name>
    <dbReference type="NCBI Taxonomy" id="3111921"/>
    <lineage>
        <taxon>Bacteria</taxon>
        <taxon>Bacillati</taxon>
        <taxon>Actinomycetota</taxon>
        <taxon>Actinomycetes</taxon>
        <taxon>Micromonosporales</taxon>
        <taxon>Micromonosporaceae</taxon>
        <taxon>Micromonospora</taxon>
    </lineage>
</organism>
<sequence>MTWVVGGRTHYLGPGDFRYHPARAVHHGQCLPGAECVFHVRDDKAYDIHPADGS</sequence>
<accession>A0AAU7MDP9</accession>
<name>A0AAU7MDP9_9ACTN</name>
<dbReference type="EMBL" id="CP159342">
    <property type="protein sequence ID" value="XCH76333.1"/>
    <property type="molecule type" value="Genomic_DNA"/>
</dbReference>
<gene>
    <name evidence="2" type="ORF">ABUL08_09660</name>
    <name evidence="1" type="ORF">VK199_09610</name>
</gene>
<dbReference type="EMBL" id="CP157762">
    <property type="protein sequence ID" value="XBP95629.1"/>
    <property type="molecule type" value="Genomic_DNA"/>
</dbReference>
<reference evidence="1" key="1">
    <citation type="submission" date="2024-01" db="EMBL/GenBank/DDBJ databases">
        <title>The genome sequence of Micromonospora mangrovi CCTCC AA 2012012.</title>
        <authorList>
            <person name="Gao J."/>
        </authorList>
    </citation>
    <scope>NUCLEOTIDE SEQUENCE</scope>
    <source>
        <strain evidence="1">CCTCC AA 2012012</strain>
    </source>
</reference>
<proteinExistence type="predicted"/>
<evidence type="ECO:0000313" key="2">
    <source>
        <dbReference type="EMBL" id="XCH76333.1"/>
    </source>
</evidence>